<accession>A0A1H1MVS2</accession>
<feature type="domain" description="Amidase" evidence="1">
    <location>
        <begin position="83"/>
        <end position="498"/>
    </location>
</feature>
<proteinExistence type="predicted"/>
<sequence length="518" mass="54681">MYRTPSAADVSEVAERLGITLTSDEAAVYQRQLAIMIADFDEFLTERSAGRPPRYPGNRDVGYRPTAAEDPYGAWMWKCSIPGAPTGLLAGKTVGYKDHIAVAGLPLTFGAAAMEGHIADFDATIVSRALEQGAEIIGKNVMNGLAGGFGFGGGYGDYGRPLNPHNTEHLTGGSSSGSAAALAAGEVDISYGGDQGGSIRIPASWSGIVGLKPTFGLVSHFGISFGSDQSIDYTGPMTRTVADCAVALEAVAGYDGLDPRQTKDVPDVYDATSNLDDGVEGLRIGILTEGFARATPQVSASVHAAVEVLAGLGAKISEISIPEHQTISLAQKALSAEAALAIRGTGIFGAFTRTFYPEDTISAITRIWQHHNDQLDPRGALTLLAGEYSRRYFSGRLYARAQNVRPTYIGAYDRALAEVDLLIMPTTPTQAPAFEPIPDRLEALEFALHGATMWDATVNTQPFDFTGHPALSVPGEKQNGLPVGVQLVGPRFADDLLLRAGQAYAQAVDFDDIVAVAS</sequence>
<dbReference type="PROSITE" id="PS00571">
    <property type="entry name" value="AMIDASES"/>
    <property type="match status" value="1"/>
</dbReference>
<organism evidence="2 3">
    <name type="scientific">Microlunatus soli</name>
    <dbReference type="NCBI Taxonomy" id="630515"/>
    <lineage>
        <taxon>Bacteria</taxon>
        <taxon>Bacillati</taxon>
        <taxon>Actinomycetota</taxon>
        <taxon>Actinomycetes</taxon>
        <taxon>Propionibacteriales</taxon>
        <taxon>Propionibacteriaceae</taxon>
        <taxon>Microlunatus</taxon>
    </lineage>
</organism>
<dbReference type="STRING" id="630515.SAMN04489812_0275"/>
<dbReference type="GO" id="GO:0003824">
    <property type="term" value="F:catalytic activity"/>
    <property type="evidence" value="ECO:0007669"/>
    <property type="project" value="InterPro"/>
</dbReference>
<dbReference type="Proteomes" id="UP000199103">
    <property type="component" value="Chromosome I"/>
</dbReference>
<dbReference type="EMBL" id="LT629772">
    <property type="protein sequence ID" value="SDR90712.1"/>
    <property type="molecule type" value="Genomic_DNA"/>
</dbReference>
<evidence type="ECO:0000259" key="1">
    <source>
        <dbReference type="Pfam" id="PF01425"/>
    </source>
</evidence>
<dbReference type="PANTHER" id="PTHR11895">
    <property type="entry name" value="TRANSAMIDASE"/>
    <property type="match status" value="1"/>
</dbReference>
<dbReference type="InterPro" id="IPR000120">
    <property type="entry name" value="Amidase"/>
</dbReference>
<dbReference type="InterPro" id="IPR023631">
    <property type="entry name" value="Amidase_dom"/>
</dbReference>
<protein>
    <submittedName>
        <fullName evidence="2">Amidase</fullName>
    </submittedName>
</protein>
<name>A0A1H1MVS2_9ACTN</name>
<keyword evidence="3" id="KW-1185">Reference proteome</keyword>
<dbReference type="Pfam" id="PF01425">
    <property type="entry name" value="Amidase"/>
    <property type="match status" value="1"/>
</dbReference>
<dbReference type="InterPro" id="IPR020556">
    <property type="entry name" value="Amidase_CS"/>
</dbReference>
<dbReference type="InterPro" id="IPR036928">
    <property type="entry name" value="AS_sf"/>
</dbReference>
<reference evidence="2 3" key="1">
    <citation type="submission" date="2016-10" db="EMBL/GenBank/DDBJ databases">
        <authorList>
            <person name="de Groot N.N."/>
        </authorList>
    </citation>
    <scope>NUCLEOTIDE SEQUENCE [LARGE SCALE GENOMIC DNA]</scope>
    <source>
        <strain evidence="2 3">DSM 21800</strain>
    </source>
</reference>
<dbReference type="AlphaFoldDB" id="A0A1H1MVS2"/>
<gene>
    <name evidence="2" type="ORF">SAMN04489812_0275</name>
</gene>
<dbReference type="OrthoDB" id="5175573at2"/>
<dbReference type="SUPFAM" id="SSF75304">
    <property type="entry name" value="Amidase signature (AS) enzymes"/>
    <property type="match status" value="1"/>
</dbReference>
<dbReference type="RefSeq" id="WP_091518687.1">
    <property type="nucleotide sequence ID" value="NZ_LT629772.1"/>
</dbReference>
<dbReference type="PANTHER" id="PTHR11895:SF170">
    <property type="entry name" value="AMIDASE"/>
    <property type="match status" value="1"/>
</dbReference>
<evidence type="ECO:0000313" key="3">
    <source>
        <dbReference type="Proteomes" id="UP000199103"/>
    </source>
</evidence>
<evidence type="ECO:0000313" key="2">
    <source>
        <dbReference type="EMBL" id="SDR90712.1"/>
    </source>
</evidence>
<dbReference type="Gene3D" id="3.90.1300.10">
    <property type="entry name" value="Amidase signature (AS) domain"/>
    <property type="match status" value="1"/>
</dbReference>